<dbReference type="GO" id="GO:0006096">
    <property type="term" value="P:glycolytic process"/>
    <property type="evidence" value="ECO:0007669"/>
    <property type="project" value="UniProtKB-UniPathway"/>
</dbReference>
<feature type="domain" description="Enolase N-terminal" evidence="10">
    <location>
        <begin position="1"/>
        <end position="51"/>
    </location>
</feature>
<dbReference type="GO" id="GO:0000287">
    <property type="term" value="F:magnesium ion binding"/>
    <property type="evidence" value="ECO:0007669"/>
    <property type="project" value="InterPro"/>
</dbReference>
<reference evidence="11" key="1">
    <citation type="submission" date="2025-08" db="UniProtKB">
        <authorList>
            <consortium name="Ensembl"/>
        </authorList>
    </citation>
    <scope>IDENTIFICATION</scope>
</reference>
<evidence type="ECO:0000256" key="5">
    <source>
        <dbReference type="ARBA" id="ARBA00022842"/>
    </source>
</evidence>
<dbReference type="InterPro" id="IPR000941">
    <property type="entry name" value="Enolase"/>
</dbReference>
<dbReference type="PANTHER" id="PTHR11902">
    <property type="entry name" value="ENOLASE"/>
    <property type="match status" value="1"/>
</dbReference>
<dbReference type="AlphaFoldDB" id="S4RR08"/>
<dbReference type="Pfam" id="PF00113">
    <property type="entry name" value="Enolase_C"/>
    <property type="match status" value="1"/>
</dbReference>
<dbReference type="Gene3D" id="3.30.390.10">
    <property type="entry name" value="Enolase-like, N-terminal domain"/>
    <property type="match status" value="1"/>
</dbReference>
<evidence type="ECO:0000256" key="2">
    <source>
        <dbReference type="ARBA" id="ARBA00009604"/>
    </source>
</evidence>
<evidence type="ECO:0000256" key="7">
    <source>
        <dbReference type="ARBA" id="ARBA00023239"/>
    </source>
</evidence>
<keyword evidence="7" id="KW-0456">Lyase</keyword>
<evidence type="ECO:0000256" key="1">
    <source>
        <dbReference type="ARBA" id="ARBA00005031"/>
    </source>
</evidence>
<dbReference type="UniPathway" id="UPA00109">
    <property type="reaction ID" value="UER00187"/>
</dbReference>
<evidence type="ECO:0000313" key="11">
    <source>
        <dbReference type="Ensembl" id="ENSPMAP00000007644.1"/>
    </source>
</evidence>
<dbReference type="GO" id="GO:0000015">
    <property type="term" value="C:phosphopyruvate hydratase complex"/>
    <property type="evidence" value="ECO:0007669"/>
    <property type="project" value="InterPro"/>
</dbReference>
<dbReference type="GO" id="GO:0004634">
    <property type="term" value="F:phosphopyruvate hydratase activity"/>
    <property type="evidence" value="ECO:0007669"/>
    <property type="project" value="UniProtKB-EC"/>
</dbReference>
<dbReference type="PANTHER" id="PTHR11902:SF1">
    <property type="entry name" value="ENOLASE"/>
    <property type="match status" value="1"/>
</dbReference>
<dbReference type="InterPro" id="IPR020811">
    <property type="entry name" value="Enolase_N"/>
</dbReference>
<accession>S4RR08</accession>
<dbReference type="EC" id="4.2.1.11" evidence="3"/>
<sequence length="105" mass="11184">IHAREILDSRGNPTVEVDLYTGKGKCMACTGQPSVCKAAAAEKGVPLYRYGKDATNVGDEGGFAPNILENKEGEWSAGEPVAGIEEELGDKAKFAGRSFRNPQIK</sequence>
<dbReference type="InterPro" id="IPR029017">
    <property type="entry name" value="Enolase-like_N"/>
</dbReference>
<organism evidence="11">
    <name type="scientific">Petromyzon marinus</name>
    <name type="common">Sea lamprey</name>
    <dbReference type="NCBI Taxonomy" id="7757"/>
    <lineage>
        <taxon>Eukaryota</taxon>
        <taxon>Metazoa</taxon>
        <taxon>Chordata</taxon>
        <taxon>Craniata</taxon>
        <taxon>Vertebrata</taxon>
        <taxon>Cyclostomata</taxon>
        <taxon>Hyperoartia</taxon>
        <taxon>Petromyzontiformes</taxon>
        <taxon>Petromyzontidae</taxon>
        <taxon>Petromyzon</taxon>
    </lineage>
</organism>
<dbReference type="STRING" id="7757.ENSPMAP00000007644"/>
<proteinExistence type="inferred from homology"/>
<protein>
    <recommendedName>
        <fullName evidence="4">Enolase</fullName>
        <ecNumber evidence="3">4.2.1.11</ecNumber>
    </recommendedName>
    <alternativeName>
        <fullName evidence="8">2-phospho-D-glycerate hydro-lyase</fullName>
    </alternativeName>
    <alternativeName>
        <fullName evidence="9">2-phosphoglycerate dehydratase</fullName>
    </alternativeName>
</protein>
<evidence type="ECO:0000256" key="9">
    <source>
        <dbReference type="ARBA" id="ARBA00032132"/>
    </source>
</evidence>
<comment type="similarity">
    <text evidence="2">Belongs to the enolase family.</text>
</comment>
<evidence type="ECO:0000256" key="6">
    <source>
        <dbReference type="ARBA" id="ARBA00023152"/>
    </source>
</evidence>
<evidence type="ECO:0000256" key="3">
    <source>
        <dbReference type="ARBA" id="ARBA00012058"/>
    </source>
</evidence>
<dbReference type="HOGENOM" id="CLU_2242763_0_0_1"/>
<dbReference type="InterPro" id="IPR036849">
    <property type="entry name" value="Enolase-like_C_sf"/>
</dbReference>
<keyword evidence="6" id="KW-0324">Glycolysis</keyword>
<dbReference type="SUPFAM" id="SSF51604">
    <property type="entry name" value="Enolase C-terminal domain-like"/>
    <property type="match status" value="1"/>
</dbReference>
<evidence type="ECO:0000259" key="10">
    <source>
        <dbReference type="SMART" id="SM01193"/>
    </source>
</evidence>
<evidence type="ECO:0000256" key="4">
    <source>
        <dbReference type="ARBA" id="ARBA00017068"/>
    </source>
</evidence>
<dbReference type="InterPro" id="IPR020810">
    <property type="entry name" value="Enolase_C"/>
</dbReference>
<comment type="pathway">
    <text evidence="1">Carbohydrate degradation; glycolysis; pyruvate from D-glyceraldehyde 3-phosphate: step 4/5.</text>
</comment>
<keyword evidence="5" id="KW-0460">Magnesium</keyword>
<evidence type="ECO:0000256" key="8">
    <source>
        <dbReference type="ARBA" id="ARBA00031125"/>
    </source>
</evidence>
<dbReference type="Ensembl" id="ENSPMAT00000007678.1">
    <property type="protein sequence ID" value="ENSPMAP00000007644.1"/>
    <property type="gene ID" value="ENSPMAG00000006937.1"/>
</dbReference>
<reference evidence="11" key="2">
    <citation type="submission" date="2025-09" db="UniProtKB">
        <authorList>
            <consortium name="Ensembl"/>
        </authorList>
    </citation>
    <scope>IDENTIFICATION</scope>
</reference>
<dbReference type="SUPFAM" id="SSF54826">
    <property type="entry name" value="Enolase N-terminal domain-like"/>
    <property type="match status" value="1"/>
</dbReference>
<dbReference type="SMART" id="SM01193">
    <property type="entry name" value="Enolase_N"/>
    <property type="match status" value="1"/>
</dbReference>
<name>S4RR08_PETMA</name>